<protein>
    <submittedName>
        <fullName evidence="1">Uncharacterized protein</fullName>
    </submittedName>
</protein>
<reference evidence="1 2" key="1">
    <citation type="journal article" date="2018" name="G3 (Bethesda)">
        <title>A High-Quality Reference Genome for the Invasive Mosquitofish Gambusia affinis Using a Chicago Library.</title>
        <authorList>
            <person name="Hoffberg S.L."/>
            <person name="Troendle N.J."/>
            <person name="Glenn T.C."/>
            <person name="Mahmud O."/>
            <person name="Louha S."/>
            <person name="Chalopin D."/>
            <person name="Bennetzen J.L."/>
            <person name="Mauricio R."/>
        </authorList>
    </citation>
    <scope>NUCLEOTIDE SEQUENCE [LARGE SCALE GENOMIC DNA]</scope>
    <source>
        <strain evidence="1">NE01/NJP1002.9</strain>
        <tissue evidence="1">Muscle</tissue>
    </source>
</reference>
<gene>
    <name evidence="1" type="ORF">CCH79_00005094</name>
</gene>
<evidence type="ECO:0000313" key="2">
    <source>
        <dbReference type="Proteomes" id="UP000250572"/>
    </source>
</evidence>
<keyword evidence="2" id="KW-1185">Reference proteome</keyword>
<dbReference type="EMBL" id="NHOQ01001318">
    <property type="protein sequence ID" value="PWA25284.1"/>
    <property type="molecule type" value="Genomic_DNA"/>
</dbReference>
<accession>A0A315VP03</accession>
<evidence type="ECO:0000313" key="1">
    <source>
        <dbReference type="EMBL" id="PWA25284.1"/>
    </source>
</evidence>
<dbReference type="Proteomes" id="UP000250572">
    <property type="component" value="Unassembled WGS sequence"/>
</dbReference>
<comment type="caution">
    <text evidence="1">The sequence shown here is derived from an EMBL/GenBank/DDBJ whole genome shotgun (WGS) entry which is preliminary data.</text>
</comment>
<organism evidence="1 2">
    <name type="scientific">Gambusia affinis</name>
    <name type="common">Western mosquitofish</name>
    <name type="synonym">Heterandria affinis</name>
    <dbReference type="NCBI Taxonomy" id="33528"/>
    <lineage>
        <taxon>Eukaryota</taxon>
        <taxon>Metazoa</taxon>
        <taxon>Chordata</taxon>
        <taxon>Craniata</taxon>
        <taxon>Vertebrata</taxon>
        <taxon>Euteleostomi</taxon>
        <taxon>Actinopterygii</taxon>
        <taxon>Neopterygii</taxon>
        <taxon>Teleostei</taxon>
        <taxon>Neoteleostei</taxon>
        <taxon>Acanthomorphata</taxon>
        <taxon>Ovalentaria</taxon>
        <taxon>Atherinomorphae</taxon>
        <taxon>Cyprinodontiformes</taxon>
        <taxon>Poeciliidae</taxon>
        <taxon>Poeciliinae</taxon>
        <taxon>Gambusia</taxon>
    </lineage>
</organism>
<name>A0A315VP03_GAMAF</name>
<proteinExistence type="predicted"/>
<sequence length="77" mass="8690">MVDFGEILETVGDFGFFQRLLLLALASPHFLLPTYQQISLDVPQETRTRRAPSVFPQNKIVATFIALEVGHFNLDQA</sequence>
<dbReference type="AlphaFoldDB" id="A0A315VP03"/>